<keyword evidence="2" id="KW-1185">Reference proteome</keyword>
<sequence>MQYKFPNLFQISSIIQLLILDQTISDFVLLVEI</sequence>
<proteinExistence type="predicted"/>
<dbReference type="Proteomes" id="UP000269396">
    <property type="component" value="Unassembled WGS sequence"/>
</dbReference>
<organism evidence="1 2">
    <name type="scientific">Schistosoma mattheei</name>
    <dbReference type="NCBI Taxonomy" id="31246"/>
    <lineage>
        <taxon>Eukaryota</taxon>
        <taxon>Metazoa</taxon>
        <taxon>Spiralia</taxon>
        <taxon>Lophotrochozoa</taxon>
        <taxon>Platyhelminthes</taxon>
        <taxon>Trematoda</taxon>
        <taxon>Digenea</taxon>
        <taxon>Strigeidida</taxon>
        <taxon>Schistosomatoidea</taxon>
        <taxon>Schistosomatidae</taxon>
        <taxon>Schistosoma</taxon>
    </lineage>
</organism>
<accession>A0A3P8E6Y3</accession>
<evidence type="ECO:0000313" key="2">
    <source>
        <dbReference type="Proteomes" id="UP000269396"/>
    </source>
</evidence>
<dbReference type="EMBL" id="UZAL01028599">
    <property type="protein sequence ID" value="VDP42308.1"/>
    <property type="molecule type" value="Genomic_DNA"/>
</dbReference>
<dbReference type="AlphaFoldDB" id="A0A3P8E6Y3"/>
<name>A0A3P8E6Y3_9TREM</name>
<gene>
    <name evidence="1" type="ORF">SMTD_LOCUS7977</name>
</gene>
<reference evidence="1 2" key="1">
    <citation type="submission" date="2018-11" db="EMBL/GenBank/DDBJ databases">
        <authorList>
            <consortium name="Pathogen Informatics"/>
        </authorList>
    </citation>
    <scope>NUCLEOTIDE SEQUENCE [LARGE SCALE GENOMIC DNA]</scope>
    <source>
        <strain>Denwood</strain>
        <strain evidence="2">Zambia</strain>
    </source>
</reference>
<evidence type="ECO:0000313" key="1">
    <source>
        <dbReference type="EMBL" id="VDP42308.1"/>
    </source>
</evidence>
<protein>
    <submittedName>
        <fullName evidence="1">Uncharacterized protein</fullName>
    </submittedName>
</protein>